<feature type="region of interest" description="Disordered" evidence="3">
    <location>
        <begin position="229"/>
        <end position="279"/>
    </location>
</feature>
<feature type="compositionally biased region" description="Low complexity" evidence="3">
    <location>
        <begin position="270"/>
        <end position="279"/>
    </location>
</feature>
<dbReference type="InterPro" id="IPR045237">
    <property type="entry name" value="COPS7/eIF3m"/>
</dbReference>
<comment type="similarity">
    <text evidence="1">Belongs to the CSN7/EIF3M family. CSN7 subfamily.</text>
</comment>
<reference evidence="5" key="1">
    <citation type="submission" date="2021-01" db="EMBL/GenBank/DDBJ databases">
        <authorList>
            <person name="Corre E."/>
            <person name="Pelletier E."/>
            <person name="Niang G."/>
            <person name="Scheremetjew M."/>
            <person name="Finn R."/>
            <person name="Kale V."/>
            <person name="Holt S."/>
            <person name="Cochrane G."/>
            <person name="Meng A."/>
            <person name="Brown T."/>
            <person name="Cohen L."/>
        </authorList>
    </citation>
    <scope>NUCLEOTIDE SEQUENCE</scope>
    <source>
        <strain evidence="5">CCAP 955/1</strain>
    </source>
</reference>
<dbReference type="Pfam" id="PF22061">
    <property type="entry name" value="CSN7_HB_subdom"/>
    <property type="match status" value="1"/>
</dbReference>
<dbReference type="GO" id="GO:0008180">
    <property type="term" value="C:COP9 signalosome"/>
    <property type="evidence" value="ECO:0007669"/>
    <property type="project" value="UniProtKB-KW"/>
</dbReference>
<dbReference type="PROSITE" id="PS50250">
    <property type="entry name" value="PCI"/>
    <property type="match status" value="1"/>
</dbReference>
<evidence type="ECO:0000256" key="2">
    <source>
        <dbReference type="ARBA" id="ARBA00022790"/>
    </source>
</evidence>
<gene>
    <name evidence="5" type="ORF">SELO1098_LOCUS6560</name>
    <name evidence="6" type="ORF">SELO1098_LOCUS6567</name>
</gene>
<organism evidence="5">
    <name type="scientific">Spumella elongata</name>
    <dbReference type="NCBI Taxonomy" id="89044"/>
    <lineage>
        <taxon>Eukaryota</taxon>
        <taxon>Sar</taxon>
        <taxon>Stramenopiles</taxon>
        <taxon>Ochrophyta</taxon>
        <taxon>Chrysophyceae</taxon>
        <taxon>Chromulinales</taxon>
        <taxon>Chromulinaceae</taxon>
        <taxon>Spumella</taxon>
    </lineage>
</organism>
<evidence type="ECO:0000256" key="1">
    <source>
        <dbReference type="ARBA" id="ARBA00008482"/>
    </source>
</evidence>
<dbReference type="PANTHER" id="PTHR15350:SF5">
    <property type="entry name" value="COP9 SIGNALOSOME COMPLEX SUBUNIT 7"/>
    <property type="match status" value="1"/>
</dbReference>
<protein>
    <recommendedName>
        <fullName evidence="4">PCI domain-containing protein</fullName>
    </recommendedName>
</protein>
<feature type="region of interest" description="Disordered" evidence="3">
    <location>
        <begin position="187"/>
        <end position="208"/>
    </location>
</feature>
<proteinExistence type="inferred from homology"/>
<sequence length="279" mass="30863">MSELEQFCILARTQKGRACAALIQQVLNHRKIYVFGELLAQPAVQSLKDSEFSKAYNSLELFAYGTYKDYEGNKELYLELSEVQTLKLQHLSLVTLAARDRVIPYHLMQKEFGIDSTRALEDLIIDAMYSGLLTGTLDQKNGLLRVKSVMARDVKVTEIDALIETLITWKQSIGQLSEAVQQSSWYMSDQRQQAQEEKKSAQETYDSRKKDIKAAFDSGESVDDVLAMLGEGSGEGGHISGRTRPSSNQGQRSGVGKHPRRGTGAGGAAGSIFSGFGRR</sequence>
<dbReference type="EMBL" id="HBIC01013126">
    <property type="protein sequence ID" value="CAE0277737.1"/>
    <property type="molecule type" value="Transcribed_RNA"/>
</dbReference>
<evidence type="ECO:0000313" key="6">
    <source>
        <dbReference type="EMBL" id="CAE0277737.1"/>
    </source>
</evidence>
<evidence type="ECO:0000259" key="4">
    <source>
        <dbReference type="PROSITE" id="PS50250"/>
    </source>
</evidence>
<accession>A0A7S3GVI1</accession>
<dbReference type="EMBL" id="HBIC01013115">
    <property type="protein sequence ID" value="CAE0277730.1"/>
    <property type="molecule type" value="Transcribed_RNA"/>
</dbReference>
<dbReference type="PANTHER" id="PTHR15350">
    <property type="entry name" value="COP9 SIGNALOSOME COMPLEX SUBUNIT 7/DENDRITIC CELL PROTEIN GA17"/>
    <property type="match status" value="1"/>
</dbReference>
<dbReference type="AlphaFoldDB" id="A0A7S3GVI1"/>
<dbReference type="InterPro" id="IPR000717">
    <property type="entry name" value="PCI_dom"/>
</dbReference>
<feature type="compositionally biased region" description="Polar residues" evidence="3">
    <location>
        <begin position="243"/>
        <end position="252"/>
    </location>
</feature>
<keyword evidence="2" id="KW-0736">Signalosome</keyword>
<dbReference type="Pfam" id="PF01399">
    <property type="entry name" value="PCI"/>
    <property type="match status" value="1"/>
</dbReference>
<name>A0A7S3GVI1_9STRA</name>
<evidence type="ECO:0000256" key="3">
    <source>
        <dbReference type="SAM" id="MobiDB-lite"/>
    </source>
</evidence>
<feature type="compositionally biased region" description="Basic and acidic residues" evidence="3">
    <location>
        <begin position="194"/>
        <end position="208"/>
    </location>
</feature>
<dbReference type="SMART" id="SM00088">
    <property type="entry name" value="PINT"/>
    <property type="match status" value="1"/>
</dbReference>
<feature type="domain" description="PCI" evidence="4">
    <location>
        <begin position="1"/>
        <end position="151"/>
    </location>
</feature>
<evidence type="ECO:0000313" key="5">
    <source>
        <dbReference type="EMBL" id="CAE0277730.1"/>
    </source>
</evidence>